<evidence type="ECO:0000313" key="3">
    <source>
        <dbReference type="EMBL" id="GGZ94958.1"/>
    </source>
</evidence>
<evidence type="ECO:0000313" key="4">
    <source>
        <dbReference type="Proteomes" id="UP000634660"/>
    </source>
</evidence>
<dbReference type="GO" id="GO:0003677">
    <property type="term" value="F:DNA binding"/>
    <property type="evidence" value="ECO:0007669"/>
    <property type="project" value="InterPro"/>
</dbReference>
<dbReference type="PANTHER" id="PTHR30349:SF88">
    <property type="entry name" value="BLL1584 PROTEIN"/>
    <property type="match status" value="1"/>
</dbReference>
<dbReference type="Proteomes" id="UP000634660">
    <property type="component" value="Unassembled WGS sequence"/>
</dbReference>
<dbReference type="AlphaFoldDB" id="A0A918REG9"/>
<organism evidence="3 4">
    <name type="scientific">Streptomyces subrutilus</name>
    <dbReference type="NCBI Taxonomy" id="36818"/>
    <lineage>
        <taxon>Bacteria</taxon>
        <taxon>Bacillati</taxon>
        <taxon>Actinomycetota</taxon>
        <taxon>Actinomycetes</taxon>
        <taxon>Kitasatosporales</taxon>
        <taxon>Streptomycetaceae</taxon>
        <taxon>Streptomyces</taxon>
    </lineage>
</organism>
<dbReference type="PANTHER" id="PTHR30349">
    <property type="entry name" value="PHAGE INTEGRASE-RELATED"/>
    <property type="match status" value="1"/>
</dbReference>
<comment type="caution">
    <text evidence="3">The sequence shown here is derived from an EMBL/GenBank/DDBJ whole genome shotgun (WGS) entry which is preliminary data.</text>
</comment>
<dbReference type="RefSeq" id="WP_373304137.1">
    <property type="nucleotide sequence ID" value="NZ_BMVX01000038.1"/>
</dbReference>
<dbReference type="PROSITE" id="PS51898">
    <property type="entry name" value="TYR_RECOMBINASE"/>
    <property type="match status" value="1"/>
</dbReference>
<dbReference type="CDD" id="cd00397">
    <property type="entry name" value="DNA_BRE_C"/>
    <property type="match status" value="1"/>
</dbReference>
<dbReference type="GO" id="GO:0006310">
    <property type="term" value="P:DNA recombination"/>
    <property type="evidence" value="ECO:0007669"/>
    <property type="project" value="UniProtKB-KW"/>
</dbReference>
<gene>
    <name evidence="3" type="ORF">GCM10010371_63530</name>
</gene>
<dbReference type="InterPro" id="IPR011010">
    <property type="entry name" value="DNA_brk_join_enz"/>
</dbReference>
<dbReference type="InterPro" id="IPR013762">
    <property type="entry name" value="Integrase-like_cat_sf"/>
</dbReference>
<dbReference type="EMBL" id="BMVX01000038">
    <property type="protein sequence ID" value="GGZ94958.1"/>
    <property type="molecule type" value="Genomic_DNA"/>
</dbReference>
<reference evidence="3" key="1">
    <citation type="journal article" date="2014" name="Int. J. Syst. Evol. Microbiol.">
        <title>Complete genome sequence of Corynebacterium casei LMG S-19264T (=DSM 44701T), isolated from a smear-ripened cheese.</title>
        <authorList>
            <consortium name="US DOE Joint Genome Institute (JGI-PGF)"/>
            <person name="Walter F."/>
            <person name="Albersmeier A."/>
            <person name="Kalinowski J."/>
            <person name="Ruckert C."/>
        </authorList>
    </citation>
    <scope>NUCLEOTIDE SEQUENCE</scope>
    <source>
        <strain evidence="3">JCM 4834</strain>
    </source>
</reference>
<accession>A0A918REG9</accession>
<proteinExistence type="predicted"/>
<reference evidence="3" key="2">
    <citation type="submission" date="2020-09" db="EMBL/GenBank/DDBJ databases">
        <authorList>
            <person name="Sun Q."/>
            <person name="Ohkuma M."/>
        </authorList>
    </citation>
    <scope>NUCLEOTIDE SEQUENCE</scope>
    <source>
        <strain evidence="3">JCM 4834</strain>
    </source>
</reference>
<evidence type="ECO:0000256" key="1">
    <source>
        <dbReference type="ARBA" id="ARBA00023172"/>
    </source>
</evidence>
<dbReference type="InterPro" id="IPR050090">
    <property type="entry name" value="Tyrosine_recombinase_XerCD"/>
</dbReference>
<name>A0A918REG9_9ACTN</name>
<dbReference type="InterPro" id="IPR002104">
    <property type="entry name" value="Integrase_catalytic"/>
</dbReference>
<evidence type="ECO:0000259" key="2">
    <source>
        <dbReference type="PROSITE" id="PS51898"/>
    </source>
</evidence>
<dbReference type="Gene3D" id="1.10.443.10">
    <property type="entry name" value="Intergrase catalytic core"/>
    <property type="match status" value="1"/>
</dbReference>
<dbReference type="SUPFAM" id="SSF56349">
    <property type="entry name" value="DNA breaking-rejoining enzymes"/>
    <property type="match status" value="1"/>
</dbReference>
<dbReference type="Pfam" id="PF00589">
    <property type="entry name" value="Phage_integrase"/>
    <property type="match status" value="1"/>
</dbReference>
<dbReference type="GO" id="GO:0015074">
    <property type="term" value="P:DNA integration"/>
    <property type="evidence" value="ECO:0007669"/>
    <property type="project" value="InterPro"/>
</dbReference>
<protein>
    <recommendedName>
        <fullName evidence="2">Tyr recombinase domain-containing protein</fullName>
    </recommendedName>
</protein>
<sequence length="393" mass="43939">MTDSGTRRFSLITGGDVAVQDRPAEQGQPEPGLADVLTLHQQAAATSSAEAERALYQDSLAEYLWARDVAGLSPRTLESLIQPVLEICSYYDAMPWQLGPRQLDQYFAGPGKRPKHSTIRSKINRIDLYYAFLEQRYAGEISRRFGAVVQSPVDTFNRPVHRGDFGLRIPPSARATKEFFAAWREALPTARKYPVAVRNYVMSKITYISGVRASELCGVQLGDVHWENGQWGRFLVHGKGAGGSGPRDREAFLFEEGRALLWWFVEEVRGEFPDDPSDPRAPLFPSERLARSLAGMDGLLAPPVGPDMFRRALKIASHEYLRGPVTELFPHLLRHACATHNYESGMPLWDVQVLLGHIWPSTTVGYLATAKGDPERSSLESSRRAFRRLSTEA</sequence>
<keyword evidence="1" id="KW-0233">DNA recombination</keyword>
<feature type="domain" description="Tyr recombinase" evidence="2">
    <location>
        <begin position="168"/>
        <end position="379"/>
    </location>
</feature>